<feature type="compositionally biased region" description="Polar residues" evidence="1">
    <location>
        <begin position="67"/>
        <end position="76"/>
    </location>
</feature>
<feature type="compositionally biased region" description="Polar residues" evidence="1">
    <location>
        <begin position="7"/>
        <end position="25"/>
    </location>
</feature>
<evidence type="ECO:0000256" key="1">
    <source>
        <dbReference type="SAM" id="MobiDB-lite"/>
    </source>
</evidence>
<protein>
    <recommendedName>
        <fullName evidence="3">Large polyvalent protein associated domain-containing protein</fullName>
    </recommendedName>
</protein>
<accession>A0A6J5PQR2</accession>
<evidence type="ECO:0008006" key="3">
    <source>
        <dbReference type="Google" id="ProtNLM"/>
    </source>
</evidence>
<feature type="region of interest" description="Disordered" evidence="1">
    <location>
        <begin position="57"/>
        <end position="85"/>
    </location>
</feature>
<name>A0A6J5PQR2_9CAUD</name>
<gene>
    <name evidence="2" type="ORF">UFOVP923_11</name>
</gene>
<dbReference type="EMBL" id="LR796877">
    <property type="protein sequence ID" value="CAB4171605.1"/>
    <property type="molecule type" value="Genomic_DNA"/>
</dbReference>
<sequence length="1812" mass="195804">MAVVRSPFSSGTDNQNIFEQSNPTAKQPKPKGVGVVPTTVPEVDLFSPDTIVSKDGTAKIDPFGKSANKNYSTSKQGGLKTSPAQEGAKLNASYNKAVAKIAASGTMTQKQKNKAISTLDALVNQGDYNKSIVDTPLSLLKSALGAGVEATGTAVKKLGDATQFVSRGLQSGFSELDDTAQSVFGGAGTALQAMTGNPISKIRLAVDLLPFIEAPKKDTKPKGSFTEFVSQTKDKNFMPTPTGNKFVDLGLGLGESIVFDPTTYMGVGSLNYIGKAGRTALAVKFGSTEMLTKYPQLAGTLDDIMRYGASVIPKEVRAAEGIDFGIRFAGKVVPKTEILAKTISGKAGIGSNIRAGIGDVIGKSQLGNKARIFATPSSRIGLATIGAGRKLGLDDQQIINEIANYTAANTAKGYRSVAYAHNLDGFRDTLKAIRDAGFENDIHRLVEDADLLARESNPLKREFANKLKVWQDGLREEVNAVYKKFNVDYTAGMTDIGFVDNYVHHRITDDALRWMYKDKSRNFNKFGFRTGDLTQAEIGANSGAAMYRKIGKPRVMPDGTLEKVTFMNEPVLTGTIDELNGIYAKAVGIPDAKFFHTDIASIADSYAYSMATARGREAYVRRLLDFGGNVAEIINKKAVPDAALVKNLTGVHADILKVRRALATAVNGGTKAAVKSANEAVAFAGKALGVKAGELRVIDSKVAVVRASIAKIEKDLSAAYVLAAAKGEAARGAFLDVHKALIEDIGNIKIAIDAGKATELVAHDSLKAVYLQLNPDAKRIPSASKMLDNVNRKLGISDSAQLKELEKRMAGLQTQLNDIINVDPQQMNDLRDLEASLSQQIDGHTVLADVKFKADYSEDGLVYGVADDLVVRPFDPNTDPMYRVVSTRPIITGGAELTTDEMAAARNAFLTAPDSVAVHAMAPEQILDMRKPEVFAEFWDPEGGVGDAVAFALRQSGLDNEGVFKSTFDDLLEGGDVDPMFEQVYPELSDLMAMVTSMQHQVFDGVVPDSIHTDSFDVLRSIFDDVAANANLENSDVVGGQMLNDFMRAMVEEGVGNTGKPLLFPSGVVYGSDNAMADGAYSLLLPDRFNYASIYGQKNLTPEMMKGTTAPVHFTAGDEFIQSITDGDLHSASFEAMQMQEQVMSAGDELSNALVARDAVRAEVSGVSGKVGGLKSQGSRRMKAAEKAHAEYQASGLVEIMEAGRKVKVTRERAITILNKKEEKLNNSIALLNDRIGKMTGNADVSILKRKTEQEARLSTLLDSRRVIERWTEKTGNALREDIDNLSHAIAFDPPAGQAGTDSRAWATRVNARIDAVAKLENTPVKKAWERITTQLGADEAQLAYLDSVVIPDIIQQRAAAMEGLVGSVLRDDIKAGWHVLEGLGVQIPPEMAAIMMPNIDRLANRAEWGMLRRAYMEYHQMFKTYATMSTGFLVRNAMSATFMNSVAGVSTENMRLGIQATKALRKHGVDGWLGPKGLNITDPAEIKMWQEALRGAEATGRGVAEDFRSPIINGGAAHRALQKVQKNRLTDAFAKGNDLVERAVRLPMALDTLKSGGTFDDAVYRISRYHFDYTDLSAMDEAAKQFIPFWIWTTKNLPLQWTEQLLRPSSYNAYNQLKERNPVTADIAQPSWLSESGPMGLFNDWVLNPDLPMSRMGSTAKGLTTLSGLGGQLNPLIKAPIEHLAGKTLGTNVPFAQEAGKAKGLDKAIAKGLELIGVDSRNAEGQLTISPELSTQLGSIIPLLGKAERLSGGLVGGKPTYNERWLTSVLTELGVPVRKVGPRQQRGELISRQFKLSDLMKALENRGMVQK</sequence>
<feature type="region of interest" description="Disordered" evidence="1">
    <location>
        <begin position="1"/>
        <end position="37"/>
    </location>
</feature>
<reference evidence="2" key="1">
    <citation type="submission" date="2020-05" db="EMBL/GenBank/DDBJ databases">
        <authorList>
            <person name="Chiriac C."/>
            <person name="Salcher M."/>
            <person name="Ghai R."/>
            <person name="Kavagutti S V."/>
        </authorList>
    </citation>
    <scope>NUCLEOTIDE SEQUENCE</scope>
</reference>
<evidence type="ECO:0000313" key="2">
    <source>
        <dbReference type="EMBL" id="CAB4171605.1"/>
    </source>
</evidence>
<organism evidence="2">
    <name type="scientific">uncultured Caudovirales phage</name>
    <dbReference type="NCBI Taxonomy" id="2100421"/>
    <lineage>
        <taxon>Viruses</taxon>
        <taxon>Duplodnaviria</taxon>
        <taxon>Heunggongvirae</taxon>
        <taxon>Uroviricota</taxon>
        <taxon>Caudoviricetes</taxon>
        <taxon>Peduoviridae</taxon>
        <taxon>Maltschvirus</taxon>
        <taxon>Maltschvirus maltsch</taxon>
    </lineage>
</organism>
<proteinExistence type="predicted"/>